<feature type="region of interest" description="Disordered" evidence="1">
    <location>
        <begin position="1"/>
        <end position="20"/>
    </location>
</feature>
<name>A0ABP7J3Z3_9ACTN</name>
<accession>A0ABP7J3Z3</accession>
<evidence type="ECO:0000313" key="3">
    <source>
        <dbReference type="Proteomes" id="UP001500888"/>
    </source>
</evidence>
<sequence>MRLVRAQGAARAGTRRQRADLDGWVGEKQAQQLAAGVSAGSSYSRSHRSPSHDHSLDLITSIEKKYAWQSIFMQADMVVRVARLPLCYTYLPVGIVICQQRHQLTPGSHRA</sequence>
<evidence type="ECO:0000313" key="2">
    <source>
        <dbReference type="EMBL" id="GAA3833445.1"/>
    </source>
</evidence>
<gene>
    <name evidence="2" type="ORF">GCM10022226_63560</name>
</gene>
<reference evidence="3" key="1">
    <citation type="journal article" date="2019" name="Int. J. Syst. Evol. Microbiol.">
        <title>The Global Catalogue of Microorganisms (GCM) 10K type strain sequencing project: providing services to taxonomists for standard genome sequencing and annotation.</title>
        <authorList>
            <consortium name="The Broad Institute Genomics Platform"/>
            <consortium name="The Broad Institute Genome Sequencing Center for Infectious Disease"/>
            <person name="Wu L."/>
            <person name="Ma J."/>
        </authorList>
    </citation>
    <scope>NUCLEOTIDE SEQUENCE [LARGE SCALE GENOMIC DNA]</scope>
    <source>
        <strain evidence="3">JCM 16908</strain>
    </source>
</reference>
<dbReference type="Proteomes" id="UP001500888">
    <property type="component" value="Unassembled WGS sequence"/>
</dbReference>
<protein>
    <submittedName>
        <fullName evidence="2">Uncharacterized protein</fullName>
    </submittedName>
</protein>
<evidence type="ECO:0000256" key="1">
    <source>
        <dbReference type="SAM" id="MobiDB-lite"/>
    </source>
</evidence>
<organism evidence="2 3">
    <name type="scientific">Sphaerisporangium flaviroseum</name>
    <dbReference type="NCBI Taxonomy" id="509199"/>
    <lineage>
        <taxon>Bacteria</taxon>
        <taxon>Bacillati</taxon>
        <taxon>Actinomycetota</taxon>
        <taxon>Actinomycetes</taxon>
        <taxon>Streptosporangiales</taxon>
        <taxon>Streptosporangiaceae</taxon>
        <taxon>Sphaerisporangium</taxon>
    </lineage>
</organism>
<feature type="compositionally biased region" description="Low complexity" evidence="1">
    <location>
        <begin position="1"/>
        <end position="12"/>
    </location>
</feature>
<keyword evidence="3" id="KW-1185">Reference proteome</keyword>
<proteinExistence type="predicted"/>
<dbReference type="EMBL" id="BAAAZR010000032">
    <property type="protein sequence ID" value="GAA3833445.1"/>
    <property type="molecule type" value="Genomic_DNA"/>
</dbReference>
<comment type="caution">
    <text evidence="2">The sequence shown here is derived from an EMBL/GenBank/DDBJ whole genome shotgun (WGS) entry which is preliminary data.</text>
</comment>